<dbReference type="InterPro" id="IPR011010">
    <property type="entry name" value="DNA_brk_join_enz"/>
</dbReference>
<dbReference type="InterPro" id="IPR010998">
    <property type="entry name" value="Integrase_recombinase_N"/>
</dbReference>
<dbReference type="RefSeq" id="WP_367995050.1">
    <property type="nucleotide sequence ID" value="NZ_JBFPJR010000032.1"/>
</dbReference>
<name>A0ABV3T1K4_9ACTN</name>
<sequence>MATRRTPARARRGSECSGGKATQTIAALGAKYVEDSRECAKAVRTIQVRESRLNAHIIPTIGEVPVGKWRVEHSRKVMERASATLYSRRGKEDLRGAMAAMRKLAWRVGWLDRSIGPIDGLDIGRSTVLSAVDLEPFTESFSNRLYSSIVW</sequence>
<evidence type="ECO:0000313" key="2">
    <source>
        <dbReference type="EMBL" id="MEX0429084.1"/>
    </source>
</evidence>
<accession>A0ABV3T1K4</accession>
<organism evidence="2 3">
    <name type="scientific">Nocardioides eburneus</name>
    <dbReference type="NCBI Taxonomy" id="3231482"/>
    <lineage>
        <taxon>Bacteria</taxon>
        <taxon>Bacillati</taxon>
        <taxon>Actinomycetota</taxon>
        <taxon>Actinomycetes</taxon>
        <taxon>Propionibacteriales</taxon>
        <taxon>Nocardioidaceae</taxon>
        <taxon>Nocardioides</taxon>
    </lineage>
</organism>
<protein>
    <submittedName>
        <fullName evidence="2">Uncharacterized protein</fullName>
    </submittedName>
</protein>
<keyword evidence="1" id="KW-0238">DNA-binding</keyword>
<reference evidence="2 3" key="1">
    <citation type="submission" date="2024-07" db="EMBL/GenBank/DDBJ databases">
        <authorList>
            <person name="Lee S."/>
            <person name="Kang M."/>
        </authorList>
    </citation>
    <scope>NUCLEOTIDE SEQUENCE [LARGE SCALE GENOMIC DNA]</scope>
    <source>
        <strain evidence="2 3">DS6</strain>
    </source>
</reference>
<dbReference type="Proteomes" id="UP001556631">
    <property type="component" value="Unassembled WGS sequence"/>
</dbReference>
<dbReference type="SUPFAM" id="SSF56349">
    <property type="entry name" value="DNA breaking-rejoining enzymes"/>
    <property type="match status" value="1"/>
</dbReference>
<evidence type="ECO:0000256" key="1">
    <source>
        <dbReference type="ARBA" id="ARBA00023125"/>
    </source>
</evidence>
<comment type="caution">
    <text evidence="2">The sequence shown here is derived from an EMBL/GenBank/DDBJ whole genome shotgun (WGS) entry which is preliminary data.</text>
</comment>
<gene>
    <name evidence="2" type="ORF">AB3X52_15770</name>
</gene>
<dbReference type="Gene3D" id="1.10.150.130">
    <property type="match status" value="1"/>
</dbReference>
<proteinExistence type="predicted"/>
<evidence type="ECO:0000313" key="3">
    <source>
        <dbReference type="Proteomes" id="UP001556631"/>
    </source>
</evidence>
<keyword evidence="3" id="KW-1185">Reference proteome</keyword>
<dbReference type="EMBL" id="JBFPJR010000032">
    <property type="protein sequence ID" value="MEX0429084.1"/>
    <property type="molecule type" value="Genomic_DNA"/>
</dbReference>